<comment type="caution">
    <text evidence="2">The sequence shown here is derived from an EMBL/GenBank/DDBJ whole genome shotgun (WGS) entry which is preliminary data.</text>
</comment>
<proteinExistence type="predicted"/>
<feature type="chain" id="PRO_5044782980" evidence="1">
    <location>
        <begin position="21"/>
        <end position="91"/>
    </location>
</feature>
<keyword evidence="3" id="KW-1185">Reference proteome</keyword>
<accession>A0ABD1LX15</accession>
<dbReference type="Proteomes" id="UP001603857">
    <property type="component" value="Unassembled WGS sequence"/>
</dbReference>
<reference evidence="2 3" key="1">
    <citation type="submission" date="2024-08" db="EMBL/GenBank/DDBJ databases">
        <title>Insights into the chromosomal genome structure of Flemingia macrophylla.</title>
        <authorList>
            <person name="Ding Y."/>
            <person name="Zhao Y."/>
            <person name="Bi W."/>
            <person name="Wu M."/>
            <person name="Zhao G."/>
            <person name="Gong Y."/>
            <person name="Li W."/>
            <person name="Zhang P."/>
        </authorList>
    </citation>
    <scope>NUCLEOTIDE SEQUENCE [LARGE SCALE GENOMIC DNA]</scope>
    <source>
        <strain evidence="2">DYQJB</strain>
        <tissue evidence="2">Leaf</tissue>
    </source>
</reference>
<evidence type="ECO:0000256" key="1">
    <source>
        <dbReference type="SAM" id="SignalP"/>
    </source>
</evidence>
<keyword evidence="1" id="KW-0732">Signal</keyword>
<protein>
    <submittedName>
        <fullName evidence="2">Uncharacterized protein</fullName>
    </submittedName>
</protein>
<organism evidence="2 3">
    <name type="scientific">Flemingia macrophylla</name>
    <dbReference type="NCBI Taxonomy" id="520843"/>
    <lineage>
        <taxon>Eukaryota</taxon>
        <taxon>Viridiplantae</taxon>
        <taxon>Streptophyta</taxon>
        <taxon>Embryophyta</taxon>
        <taxon>Tracheophyta</taxon>
        <taxon>Spermatophyta</taxon>
        <taxon>Magnoliopsida</taxon>
        <taxon>eudicotyledons</taxon>
        <taxon>Gunneridae</taxon>
        <taxon>Pentapetalae</taxon>
        <taxon>rosids</taxon>
        <taxon>fabids</taxon>
        <taxon>Fabales</taxon>
        <taxon>Fabaceae</taxon>
        <taxon>Papilionoideae</taxon>
        <taxon>50 kb inversion clade</taxon>
        <taxon>NPAAA clade</taxon>
        <taxon>indigoferoid/millettioid clade</taxon>
        <taxon>Phaseoleae</taxon>
        <taxon>Flemingia</taxon>
    </lineage>
</organism>
<name>A0ABD1LX15_9FABA</name>
<evidence type="ECO:0000313" key="3">
    <source>
        <dbReference type="Proteomes" id="UP001603857"/>
    </source>
</evidence>
<evidence type="ECO:0000313" key="2">
    <source>
        <dbReference type="EMBL" id="KAL2328061.1"/>
    </source>
</evidence>
<feature type="signal peptide" evidence="1">
    <location>
        <begin position="1"/>
        <end position="20"/>
    </location>
</feature>
<gene>
    <name evidence="2" type="ORF">Fmac_021488</name>
</gene>
<dbReference type="EMBL" id="JBGMDY010000007">
    <property type="protein sequence ID" value="KAL2328061.1"/>
    <property type="molecule type" value="Genomic_DNA"/>
</dbReference>
<sequence>MFAALALPFLHSFTFIPSMATTTLVLFIRVPPNTPNLLKLKSKSQSIVQGRRLLHENPTTKLLPQPINKHPSKQILAESMLGPALENPLQP</sequence>
<dbReference type="AlphaFoldDB" id="A0ABD1LX15"/>